<dbReference type="InterPro" id="IPR036249">
    <property type="entry name" value="Thioredoxin-like_sf"/>
</dbReference>
<keyword evidence="2" id="KW-0186">Copper</keyword>
<dbReference type="GO" id="GO:0046872">
    <property type="term" value="F:metal ion binding"/>
    <property type="evidence" value="ECO:0007669"/>
    <property type="project" value="UniProtKB-KW"/>
</dbReference>
<dbReference type="RefSeq" id="WP_153358723.1">
    <property type="nucleotide sequence ID" value="NZ_JAYKOO010000008.1"/>
</dbReference>
<keyword evidence="4" id="KW-1133">Transmembrane helix</keyword>
<dbReference type="Gene3D" id="3.40.30.10">
    <property type="entry name" value="Glutaredoxin"/>
    <property type="match status" value="1"/>
</dbReference>
<proteinExistence type="inferred from homology"/>
<evidence type="ECO:0000256" key="4">
    <source>
        <dbReference type="SAM" id="Phobius"/>
    </source>
</evidence>
<feature type="binding site" evidence="2">
    <location>
        <position position="72"/>
    </location>
    <ligand>
        <name>Cu cation</name>
        <dbReference type="ChEBI" id="CHEBI:23378"/>
    </ligand>
</feature>
<evidence type="ECO:0000256" key="1">
    <source>
        <dbReference type="ARBA" id="ARBA00010996"/>
    </source>
</evidence>
<accession>A0A6A8AD25</accession>
<evidence type="ECO:0000313" key="6">
    <source>
        <dbReference type="Proteomes" id="UP000435138"/>
    </source>
</evidence>
<dbReference type="Pfam" id="PF02630">
    <property type="entry name" value="SCO1-SenC"/>
    <property type="match status" value="1"/>
</dbReference>
<protein>
    <submittedName>
        <fullName evidence="5">SCO family protein</fullName>
    </submittedName>
</protein>
<dbReference type="InterPro" id="IPR003782">
    <property type="entry name" value="SCO1/SenC"/>
</dbReference>
<keyword evidence="2" id="KW-0479">Metal-binding</keyword>
<dbReference type="SUPFAM" id="SSF52833">
    <property type="entry name" value="Thioredoxin-like"/>
    <property type="match status" value="1"/>
</dbReference>
<organism evidence="5 6">
    <name type="scientific">Endobacterium cereale</name>
    <dbReference type="NCBI Taxonomy" id="2663029"/>
    <lineage>
        <taxon>Bacteria</taxon>
        <taxon>Pseudomonadati</taxon>
        <taxon>Pseudomonadota</taxon>
        <taxon>Alphaproteobacteria</taxon>
        <taxon>Hyphomicrobiales</taxon>
        <taxon>Rhizobiaceae</taxon>
        <taxon>Endobacterium</taxon>
    </lineage>
</organism>
<dbReference type="PANTHER" id="PTHR12151">
    <property type="entry name" value="ELECTRON TRANSPORT PROTIN SCO1/SENC FAMILY MEMBER"/>
    <property type="match status" value="1"/>
</dbReference>
<feature type="binding site" evidence="2">
    <location>
        <position position="76"/>
    </location>
    <ligand>
        <name>Cu cation</name>
        <dbReference type="ChEBI" id="CHEBI:23378"/>
    </ligand>
</feature>
<dbReference type="PANTHER" id="PTHR12151:SF25">
    <property type="entry name" value="LINALOOL DEHYDRATASE_ISOMERASE DOMAIN-CONTAINING PROTEIN"/>
    <property type="match status" value="1"/>
</dbReference>
<evidence type="ECO:0000256" key="3">
    <source>
        <dbReference type="PIRSR" id="PIRSR603782-2"/>
    </source>
</evidence>
<evidence type="ECO:0000256" key="2">
    <source>
        <dbReference type="PIRSR" id="PIRSR603782-1"/>
    </source>
</evidence>
<keyword evidence="3" id="KW-1015">Disulfide bond</keyword>
<comment type="similarity">
    <text evidence="1">Belongs to the SCO1/2 family.</text>
</comment>
<feature type="disulfide bond" description="Redox-active" evidence="3">
    <location>
        <begin position="72"/>
        <end position="76"/>
    </location>
</feature>
<dbReference type="AlphaFoldDB" id="A0A6A8AD25"/>
<reference evidence="5 6" key="1">
    <citation type="submission" date="2019-11" db="EMBL/GenBank/DDBJ databases">
        <title>Genome analysis of Rhizobacterium cereale a novel genus and species isolated from maize roots in North Spain.</title>
        <authorList>
            <person name="Menendez E."/>
            <person name="Flores-Felix J.D."/>
            <person name="Ramirez-Bahena M.-H."/>
            <person name="Igual J.M."/>
            <person name="Garcia-Fraile P."/>
            <person name="Peix A."/>
            <person name="Velazquez E."/>
        </authorList>
    </citation>
    <scope>NUCLEOTIDE SEQUENCE [LARGE SCALE GENOMIC DNA]</scope>
    <source>
        <strain evidence="5 6">RZME27</strain>
    </source>
</reference>
<feature type="transmembrane region" description="Helical" evidence="4">
    <location>
        <begin position="7"/>
        <end position="29"/>
    </location>
</feature>
<keyword evidence="4" id="KW-0812">Transmembrane</keyword>
<dbReference type="EMBL" id="WIXI01000050">
    <property type="protein sequence ID" value="MQY49215.1"/>
    <property type="molecule type" value="Genomic_DNA"/>
</dbReference>
<keyword evidence="6" id="KW-1185">Reference proteome</keyword>
<feature type="binding site" evidence="2">
    <location>
        <position position="160"/>
    </location>
    <ligand>
        <name>Cu cation</name>
        <dbReference type="ChEBI" id="CHEBI:23378"/>
    </ligand>
</feature>
<dbReference type="Proteomes" id="UP000435138">
    <property type="component" value="Unassembled WGS sequence"/>
</dbReference>
<comment type="caution">
    <text evidence="5">The sequence shown here is derived from an EMBL/GenBank/DDBJ whole genome shotgun (WGS) entry which is preliminary data.</text>
</comment>
<evidence type="ECO:0000313" key="5">
    <source>
        <dbReference type="EMBL" id="MQY49215.1"/>
    </source>
</evidence>
<gene>
    <name evidence="5" type="ORF">GAO09_24570</name>
</gene>
<dbReference type="CDD" id="cd02968">
    <property type="entry name" value="SCO"/>
    <property type="match status" value="1"/>
</dbReference>
<keyword evidence="4" id="KW-0472">Membrane</keyword>
<sequence>MKPKKPFMLVAGAISGIFVLALIGVMVLMTNDTPRSGRFGAAFSLVNDQGEAVDRSIFKGNPSLVYFGYTHCPEVCPTTLYEVAGYLDALGEDGLPLKTYLFTVDPERDTPEVMKGYVTAFSDRITGVTGKPEEMTKVIAGWKAFARKQPNPSGGYSMSHTMDLFLIGADGRLKGLIPYGADHNEAVEKIRATLL</sequence>
<name>A0A6A8AD25_9HYPH</name>